<name>A0ACC1Z2Y1_MELAZ</name>
<keyword evidence="2" id="KW-1185">Reference proteome</keyword>
<accession>A0ACC1Z2Y1</accession>
<gene>
    <name evidence="1" type="ORF">OWV82_002409</name>
</gene>
<proteinExistence type="predicted"/>
<protein>
    <submittedName>
        <fullName evidence="1">Regulator of rDNA transcription protein</fullName>
    </submittedName>
</protein>
<evidence type="ECO:0000313" key="1">
    <source>
        <dbReference type="EMBL" id="KAJ4729668.1"/>
    </source>
</evidence>
<dbReference type="Proteomes" id="UP001164539">
    <property type="component" value="Chromosome 1"/>
</dbReference>
<evidence type="ECO:0000313" key="2">
    <source>
        <dbReference type="Proteomes" id="UP001164539"/>
    </source>
</evidence>
<organism evidence="1 2">
    <name type="scientific">Melia azedarach</name>
    <name type="common">Chinaberry tree</name>
    <dbReference type="NCBI Taxonomy" id="155640"/>
    <lineage>
        <taxon>Eukaryota</taxon>
        <taxon>Viridiplantae</taxon>
        <taxon>Streptophyta</taxon>
        <taxon>Embryophyta</taxon>
        <taxon>Tracheophyta</taxon>
        <taxon>Spermatophyta</taxon>
        <taxon>Magnoliopsida</taxon>
        <taxon>eudicotyledons</taxon>
        <taxon>Gunneridae</taxon>
        <taxon>Pentapetalae</taxon>
        <taxon>rosids</taxon>
        <taxon>malvids</taxon>
        <taxon>Sapindales</taxon>
        <taxon>Meliaceae</taxon>
        <taxon>Melia</taxon>
    </lineage>
</organism>
<dbReference type="EMBL" id="CM051394">
    <property type="protein sequence ID" value="KAJ4729668.1"/>
    <property type="molecule type" value="Genomic_DNA"/>
</dbReference>
<reference evidence="1 2" key="1">
    <citation type="journal article" date="2023" name="Science">
        <title>Complex scaffold remodeling in plant triterpene biosynthesis.</title>
        <authorList>
            <person name="De La Pena R."/>
            <person name="Hodgson H."/>
            <person name="Liu J.C."/>
            <person name="Stephenson M.J."/>
            <person name="Martin A.C."/>
            <person name="Owen C."/>
            <person name="Harkess A."/>
            <person name="Leebens-Mack J."/>
            <person name="Jimenez L.E."/>
            <person name="Osbourn A."/>
            <person name="Sattely E.S."/>
        </authorList>
    </citation>
    <scope>NUCLEOTIDE SEQUENCE [LARGE SCALE GENOMIC DNA]</scope>
    <source>
        <strain evidence="2">cv. JPN11</strain>
        <tissue evidence="1">Leaf</tissue>
    </source>
</reference>
<sequence length="171" mass="19068">MKGTENKLSLEKYLDFVISHKQTDLKVGFLRQIINMHGFKRIEGPKSVVVDSVKAVDLMNPSRSTLRENISSAVSITLNDVMEDLKDLSWQECCVTSIKILNSHQDEAKEKHNSFSELQKSTVIAKFTKPIEDASAASTSSFAGVEIGQKSKKWVKKRKRNARGVANSTLA</sequence>
<comment type="caution">
    <text evidence="1">The sequence shown here is derived from an EMBL/GenBank/DDBJ whole genome shotgun (WGS) entry which is preliminary data.</text>
</comment>